<dbReference type="OrthoDB" id="6726648at2759"/>
<comment type="caution">
    <text evidence="1">The sequence shown here is derived from an EMBL/GenBank/DDBJ whole genome shotgun (WGS) entry which is preliminary data.</text>
</comment>
<dbReference type="AlphaFoldDB" id="A0A8K0GH92"/>
<sequence>MNQTLCRKLLFGRNGLKPMTIIHETSTGELFEKNKEDFIEFLHHVSIKRIQSDAFLNDKNNPSVRILQIDFAMSYSCERNPKCVMGKIKCNFIYRCKFL</sequence>
<name>A0A8K0GH92_IGNLU</name>
<accession>A0A8K0GH92</accession>
<evidence type="ECO:0000313" key="1">
    <source>
        <dbReference type="EMBL" id="KAF2897958.1"/>
    </source>
</evidence>
<evidence type="ECO:0000313" key="2">
    <source>
        <dbReference type="Proteomes" id="UP000801492"/>
    </source>
</evidence>
<keyword evidence="2" id="KW-1185">Reference proteome</keyword>
<dbReference type="Proteomes" id="UP000801492">
    <property type="component" value="Unassembled WGS sequence"/>
</dbReference>
<dbReference type="EMBL" id="VTPC01003831">
    <property type="protein sequence ID" value="KAF2897958.1"/>
    <property type="molecule type" value="Genomic_DNA"/>
</dbReference>
<protein>
    <submittedName>
        <fullName evidence="1">Uncharacterized protein</fullName>
    </submittedName>
</protein>
<proteinExistence type="predicted"/>
<organism evidence="1 2">
    <name type="scientific">Ignelater luminosus</name>
    <name type="common">Cucubano</name>
    <name type="synonym">Pyrophorus luminosus</name>
    <dbReference type="NCBI Taxonomy" id="2038154"/>
    <lineage>
        <taxon>Eukaryota</taxon>
        <taxon>Metazoa</taxon>
        <taxon>Ecdysozoa</taxon>
        <taxon>Arthropoda</taxon>
        <taxon>Hexapoda</taxon>
        <taxon>Insecta</taxon>
        <taxon>Pterygota</taxon>
        <taxon>Neoptera</taxon>
        <taxon>Endopterygota</taxon>
        <taxon>Coleoptera</taxon>
        <taxon>Polyphaga</taxon>
        <taxon>Elateriformia</taxon>
        <taxon>Elateroidea</taxon>
        <taxon>Elateridae</taxon>
        <taxon>Agrypninae</taxon>
        <taxon>Pyrophorini</taxon>
        <taxon>Ignelater</taxon>
    </lineage>
</organism>
<reference evidence="1" key="1">
    <citation type="submission" date="2019-08" db="EMBL/GenBank/DDBJ databases">
        <title>The genome of the North American firefly Photinus pyralis.</title>
        <authorList>
            <consortium name="Photinus pyralis genome working group"/>
            <person name="Fallon T.R."/>
            <person name="Sander Lower S.E."/>
            <person name="Weng J.-K."/>
        </authorList>
    </citation>
    <scope>NUCLEOTIDE SEQUENCE</scope>
    <source>
        <strain evidence="1">TRF0915ILg1</strain>
        <tissue evidence="1">Whole body</tissue>
    </source>
</reference>
<gene>
    <name evidence="1" type="ORF">ILUMI_08210</name>
</gene>